<name>A0ABU0H144_9HYPH</name>
<dbReference type="PANTHER" id="PTHR36838">
    <property type="entry name" value="AUXIN EFFLUX CARRIER FAMILY PROTEIN"/>
    <property type="match status" value="1"/>
</dbReference>
<feature type="transmembrane region" description="Helical" evidence="7">
    <location>
        <begin position="239"/>
        <end position="262"/>
    </location>
</feature>
<evidence type="ECO:0000256" key="4">
    <source>
        <dbReference type="ARBA" id="ARBA00022692"/>
    </source>
</evidence>
<keyword evidence="2" id="KW-0813">Transport</keyword>
<feature type="transmembrane region" description="Helical" evidence="7">
    <location>
        <begin position="113"/>
        <end position="132"/>
    </location>
</feature>
<feature type="transmembrane region" description="Helical" evidence="7">
    <location>
        <begin position="180"/>
        <end position="202"/>
    </location>
</feature>
<evidence type="ECO:0000256" key="1">
    <source>
        <dbReference type="ARBA" id="ARBA00004141"/>
    </source>
</evidence>
<feature type="transmembrane region" description="Helical" evidence="7">
    <location>
        <begin position="299"/>
        <end position="319"/>
    </location>
</feature>
<comment type="caution">
    <text evidence="8">The sequence shown here is derived from an EMBL/GenBank/DDBJ whole genome shotgun (WGS) entry which is preliminary data.</text>
</comment>
<feature type="transmembrane region" description="Helical" evidence="7">
    <location>
        <begin position="138"/>
        <end position="159"/>
    </location>
</feature>
<keyword evidence="6 7" id="KW-0472">Membrane</keyword>
<keyword evidence="5 7" id="KW-1133">Transmembrane helix</keyword>
<evidence type="ECO:0000256" key="5">
    <source>
        <dbReference type="ARBA" id="ARBA00022989"/>
    </source>
</evidence>
<keyword evidence="3" id="KW-1003">Cell membrane</keyword>
<feature type="transmembrane region" description="Helical" evidence="7">
    <location>
        <begin position="12"/>
        <end position="32"/>
    </location>
</feature>
<dbReference type="InterPro" id="IPR004776">
    <property type="entry name" value="Mem_transp_PIN-like"/>
</dbReference>
<protein>
    <submittedName>
        <fullName evidence="8">Permease</fullName>
    </submittedName>
</protein>
<keyword evidence="9" id="KW-1185">Reference proteome</keyword>
<comment type="subcellular location">
    <subcellularLocation>
        <location evidence="1">Membrane</location>
        <topology evidence="1">Multi-pass membrane protein</topology>
    </subcellularLocation>
</comment>
<evidence type="ECO:0000256" key="6">
    <source>
        <dbReference type="ARBA" id="ARBA00023136"/>
    </source>
</evidence>
<dbReference type="EMBL" id="JAUSVO010000001">
    <property type="protein sequence ID" value="MDQ0436020.1"/>
    <property type="molecule type" value="Genomic_DNA"/>
</dbReference>
<proteinExistence type="predicted"/>
<reference evidence="8 9" key="1">
    <citation type="submission" date="2023-07" db="EMBL/GenBank/DDBJ databases">
        <title>Genomic Encyclopedia of Type Strains, Phase IV (KMG-IV): sequencing the most valuable type-strain genomes for metagenomic binning, comparative biology and taxonomic classification.</title>
        <authorList>
            <person name="Goeker M."/>
        </authorList>
    </citation>
    <scope>NUCLEOTIDE SEQUENCE [LARGE SCALE GENOMIC DNA]</scope>
    <source>
        <strain evidence="8 9">B6-8</strain>
    </source>
</reference>
<keyword evidence="4 7" id="KW-0812">Transmembrane</keyword>
<feature type="transmembrane region" description="Helical" evidence="7">
    <location>
        <begin position="268"/>
        <end position="287"/>
    </location>
</feature>
<evidence type="ECO:0000313" key="8">
    <source>
        <dbReference type="EMBL" id="MDQ0436020.1"/>
    </source>
</evidence>
<accession>A0ABU0H144</accession>
<evidence type="ECO:0000256" key="2">
    <source>
        <dbReference type="ARBA" id="ARBA00022448"/>
    </source>
</evidence>
<gene>
    <name evidence="8" type="ORF">QO014_000390</name>
</gene>
<sequence length="321" mass="33684">MERSLQRGLAMFSILGVVAPIFALILVGFLAGKRNILGPNAAGELNRFVVYLALPALLFDVMARTSFEEIYQPAFVAAFTLGCGLVFALTVVIRLRQHRHLADASIDGLNAGYANTGYMGFPLAMIAFGPSSLAPTSIAAILTVCFLFGIAIILIEVGLQTERHAGRMVLKVVRSLARNPLLIAPAAGAAFAATGIAMPAGAETFLKLLGGAASPCALVSLGLFLATTRTEATGTGTGLGMLVGFKLILQPTITWLCGRYLFGLQPPLLHMAVLLAALPTGTGPYMLAEFYRRGAAPTARAILFSTVGSLVTVSAYLALIR</sequence>
<feature type="transmembrane region" description="Helical" evidence="7">
    <location>
        <begin position="74"/>
        <end position="93"/>
    </location>
</feature>
<feature type="transmembrane region" description="Helical" evidence="7">
    <location>
        <begin position="208"/>
        <end position="227"/>
    </location>
</feature>
<organism evidence="8 9">
    <name type="scientific">Kaistia dalseonensis</name>
    <dbReference type="NCBI Taxonomy" id="410840"/>
    <lineage>
        <taxon>Bacteria</taxon>
        <taxon>Pseudomonadati</taxon>
        <taxon>Pseudomonadota</taxon>
        <taxon>Alphaproteobacteria</taxon>
        <taxon>Hyphomicrobiales</taxon>
        <taxon>Kaistiaceae</taxon>
        <taxon>Kaistia</taxon>
    </lineage>
</organism>
<feature type="transmembrane region" description="Helical" evidence="7">
    <location>
        <begin position="44"/>
        <end position="62"/>
    </location>
</feature>
<dbReference type="PANTHER" id="PTHR36838:SF3">
    <property type="entry name" value="TRANSPORTER AUXIN EFFLUX CARRIER EC FAMILY"/>
    <property type="match status" value="1"/>
</dbReference>
<evidence type="ECO:0000256" key="3">
    <source>
        <dbReference type="ARBA" id="ARBA00022475"/>
    </source>
</evidence>
<dbReference type="Pfam" id="PF03547">
    <property type="entry name" value="Mem_trans"/>
    <property type="match status" value="1"/>
</dbReference>
<dbReference type="Proteomes" id="UP001241603">
    <property type="component" value="Unassembled WGS sequence"/>
</dbReference>
<evidence type="ECO:0000256" key="7">
    <source>
        <dbReference type="SAM" id="Phobius"/>
    </source>
</evidence>
<evidence type="ECO:0000313" key="9">
    <source>
        <dbReference type="Proteomes" id="UP001241603"/>
    </source>
</evidence>